<dbReference type="OrthoDB" id="49038at2759"/>
<dbReference type="Proteomes" id="UP000266841">
    <property type="component" value="Unassembled WGS sequence"/>
</dbReference>
<feature type="compositionally biased region" description="Basic and acidic residues" evidence="1">
    <location>
        <begin position="89"/>
        <end position="119"/>
    </location>
</feature>
<feature type="compositionally biased region" description="Pro residues" evidence="1">
    <location>
        <begin position="71"/>
        <end position="81"/>
    </location>
</feature>
<reference evidence="2 3" key="1">
    <citation type="journal article" date="2012" name="Genome Biol.">
        <title>Genome and low-iron response of an oceanic diatom adapted to chronic iron limitation.</title>
        <authorList>
            <person name="Lommer M."/>
            <person name="Specht M."/>
            <person name="Roy A.S."/>
            <person name="Kraemer L."/>
            <person name="Andreson R."/>
            <person name="Gutowska M.A."/>
            <person name="Wolf J."/>
            <person name="Bergner S.V."/>
            <person name="Schilhabel M.B."/>
            <person name="Klostermeier U.C."/>
            <person name="Beiko R.G."/>
            <person name="Rosenstiel P."/>
            <person name="Hippler M."/>
            <person name="Laroche J."/>
        </authorList>
    </citation>
    <scope>NUCLEOTIDE SEQUENCE [LARGE SCALE GENOMIC DNA]</scope>
    <source>
        <strain evidence="2 3">CCMP1005</strain>
    </source>
</reference>
<feature type="non-terminal residue" evidence="2">
    <location>
        <position position="1"/>
    </location>
</feature>
<protein>
    <submittedName>
        <fullName evidence="2">Uncharacterized protein</fullName>
    </submittedName>
</protein>
<sequence length="251" mass="28570">NADTIPWRRFQSGPVIIARRAKRCLGEECFVRMVASDREWRGQEKKAPALETCRREMLNGYNQSLRGPSTRRPPPLPPEIPPAAQTTDTSEKPSKSHRNTETQTRQRDREDGHDGERRTAASGDGQNNKGTNKPVLLYPNFDVPLQARRGATDRGVGKRAEQQRHDIRRQTSGYKRVNPPREHEQALQPVVFRNRLRKARHPRANARAQLLGGALFWGLRSCEDTYVRPGEKKKTPIQVKDLVDAAPDCFI</sequence>
<organism evidence="2 3">
    <name type="scientific">Thalassiosira oceanica</name>
    <name type="common">Marine diatom</name>
    <dbReference type="NCBI Taxonomy" id="159749"/>
    <lineage>
        <taxon>Eukaryota</taxon>
        <taxon>Sar</taxon>
        <taxon>Stramenopiles</taxon>
        <taxon>Ochrophyta</taxon>
        <taxon>Bacillariophyta</taxon>
        <taxon>Coscinodiscophyceae</taxon>
        <taxon>Thalassiosirophycidae</taxon>
        <taxon>Thalassiosirales</taxon>
        <taxon>Thalassiosiraceae</taxon>
        <taxon>Thalassiosira</taxon>
    </lineage>
</organism>
<gene>
    <name evidence="2" type="ORF">THAOC_11554</name>
</gene>
<proteinExistence type="predicted"/>
<comment type="caution">
    <text evidence="2">The sequence shown here is derived from an EMBL/GenBank/DDBJ whole genome shotgun (WGS) entry which is preliminary data.</text>
</comment>
<dbReference type="EMBL" id="AGNL01013157">
    <property type="protein sequence ID" value="EJK67417.1"/>
    <property type="molecule type" value="Genomic_DNA"/>
</dbReference>
<keyword evidence="3" id="KW-1185">Reference proteome</keyword>
<name>K0TA56_THAOC</name>
<feature type="compositionally biased region" description="Basic and acidic residues" evidence="1">
    <location>
        <begin position="150"/>
        <end position="164"/>
    </location>
</feature>
<dbReference type="AlphaFoldDB" id="K0TA56"/>
<accession>K0TA56</accession>
<feature type="region of interest" description="Disordered" evidence="1">
    <location>
        <begin position="61"/>
        <end position="164"/>
    </location>
</feature>
<evidence type="ECO:0000256" key="1">
    <source>
        <dbReference type="SAM" id="MobiDB-lite"/>
    </source>
</evidence>
<evidence type="ECO:0000313" key="3">
    <source>
        <dbReference type="Proteomes" id="UP000266841"/>
    </source>
</evidence>
<evidence type="ECO:0000313" key="2">
    <source>
        <dbReference type="EMBL" id="EJK67417.1"/>
    </source>
</evidence>